<keyword evidence="3" id="KW-0808">Transferase</keyword>
<dbReference type="GO" id="GO:0005524">
    <property type="term" value="F:ATP binding"/>
    <property type="evidence" value="ECO:0007669"/>
    <property type="project" value="UniProtKB-KW"/>
</dbReference>
<feature type="compositionally biased region" description="Polar residues" evidence="8">
    <location>
        <begin position="170"/>
        <end position="180"/>
    </location>
</feature>
<dbReference type="Gene3D" id="3.30.200.20">
    <property type="entry name" value="Phosphorylase Kinase, domain 1"/>
    <property type="match status" value="1"/>
</dbReference>
<comment type="similarity">
    <text evidence="7">Belongs to the protein kinase superfamily. CMGC Ser/Thr protein kinase family.</text>
</comment>
<evidence type="ECO:0000313" key="10">
    <source>
        <dbReference type="EMBL" id="CRZ01220.1"/>
    </source>
</evidence>
<organism evidence="10">
    <name type="scientific">Spongospora subterranea</name>
    <dbReference type="NCBI Taxonomy" id="70186"/>
    <lineage>
        <taxon>Eukaryota</taxon>
        <taxon>Sar</taxon>
        <taxon>Rhizaria</taxon>
        <taxon>Endomyxa</taxon>
        <taxon>Phytomyxea</taxon>
        <taxon>Plasmodiophorida</taxon>
        <taxon>Plasmodiophoridae</taxon>
        <taxon>Spongospora</taxon>
    </lineage>
</organism>
<dbReference type="InterPro" id="IPR011009">
    <property type="entry name" value="Kinase-like_dom_sf"/>
</dbReference>
<protein>
    <recommendedName>
        <fullName evidence="1">non-specific serine/threonine protein kinase</fullName>
        <ecNumber evidence="1">2.7.11.1</ecNumber>
    </recommendedName>
</protein>
<dbReference type="InterPro" id="IPR008271">
    <property type="entry name" value="Ser/Thr_kinase_AS"/>
</dbReference>
<keyword evidence="4" id="KW-0547">Nucleotide-binding</keyword>
<dbReference type="SUPFAM" id="SSF56112">
    <property type="entry name" value="Protein kinase-like (PK-like)"/>
    <property type="match status" value="1"/>
</dbReference>
<dbReference type="GO" id="GO:0045292">
    <property type="term" value="P:mRNA cis splicing, via spliceosome"/>
    <property type="evidence" value="ECO:0007669"/>
    <property type="project" value="InterPro"/>
</dbReference>
<dbReference type="PANTHER" id="PTHR24058">
    <property type="entry name" value="DUAL SPECIFICITY PROTEIN KINASE"/>
    <property type="match status" value="1"/>
</dbReference>
<evidence type="ECO:0000256" key="5">
    <source>
        <dbReference type="ARBA" id="ARBA00022777"/>
    </source>
</evidence>
<dbReference type="EC" id="2.7.11.1" evidence="1"/>
<dbReference type="InterPro" id="IPR050494">
    <property type="entry name" value="Ser_Thr_dual-spec_kinase"/>
</dbReference>
<evidence type="ECO:0000256" key="1">
    <source>
        <dbReference type="ARBA" id="ARBA00012513"/>
    </source>
</evidence>
<sequence>MRRICAGVGGNLNTSAASHRCSSWAQSSSSSTSVLLSGLGVQLPLIATDPYTVPGVSGRGRQSMSNNEDGEILAYRAPHESRQHRHARRSRSRDRKRPRNRSIERRRGDRDAHRNRRDHDRRTKRTSEVDNRRDRKHSTRRHDPQSSPVRNVRVNDVKPRAADVPAVNNDIVSSNGQPDNVSVEKPNHVDDTAITKPDQNGSLSNGDEPVAYNQYLTEIAVNAAASAEDDPAYLQRVEEQIQGILGQAEVVNVEEELERRRARRRALLLALEGDRAPVSDATPNDMSDITLVAEPSQQGLIYPAIPSTPVIIDGSKVKNVSDDDVDIFGDSPIAVVKPIDVPVVQVVPENVHLIDNWDDAEGYYSFRLGDVLHDGRYEVFANQGRGVFSTVLRVRDRLAGNRELVVKVIRQNDVMYKAGLKEVNLLKILGANDPDNHRHCIRLYSHFEHRGHLCLVFEPLHMNLREVLKKYGGVGINVDGVRSYAKQLFVALRLLVKCEIVHADIKPDNILVNASKNVLKLCDFGSAGMFTDCEITPYLVSRFYRAPEIILGLPYGAAIDVWAVGCVLFELYTGQILFKGADNNEMLLRIMELRGRFPPKLLRRATFSSQHFDEEWLFERRRTDKVTGVEMKTKMRIERPTRDLQALLRQSAGRLTEVEMKSLSQLRDLLEKCLMLDPAKRITPDAVRSHPFFQ</sequence>
<name>A0A0H5QGW1_9EUKA</name>
<dbReference type="GO" id="GO:0004674">
    <property type="term" value="F:protein serine/threonine kinase activity"/>
    <property type="evidence" value="ECO:0007669"/>
    <property type="project" value="UniProtKB-KW"/>
</dbReference>
<evidence type="ECO:0000256" key="7">
    <source>
        <dbReference type="ARBA" id="ARBA00023596"/>
    </source>
</evidence>
<feature type="compositionally biased region" description="Basic and acidic residues" evidence="8">
    <location>
        <begin position="101"/>
        <end position="133"/>
    </location>
</feature>
<dbReference type="EMBL" id="HACM01000778">
    <property type="protein sequence ID" value="CRZ01220.1"/>
    <property type="molecule type" value="Transcribed_RNA"/>
</dbReference>
<evidence type="ECO:0000259" key="9">
    <source>
        <dbReference type="PROSITE" id="PS50011"/>
    </source>
</evidence>
<evidence type="ECO:0000256" key="2">
    <source>
        <dbReference type="ARBA" id="ARBA00022527"/>
    </source>
</evidence>
<evidence type="ECO:0000256" key="6">
    <source>
        <dbReference type="ARBA" id="ARBA00022840"/>
    </source>
</evidence>
<evidence type="ECO:0000256" key="3">
    <source>
        <dbReference type="ARBA" id="ARBA00022679"/>
    </source>
</evidence>
<evidence type="ECO:0000256" key="4">
    <source>
        <dbReference type="ARBA" id="ARBA00022741"/>
    </source>
</evidence>
<evidence type="ECO:0000256" key="8">
    <source>
        <dbReference type="SAM" id="MobiDB-lite"/>
    </source>
</evidence>
<feature type="compositionally biased region" description="Basic residues" evidence="8">
    <location>
        <begin position="82"/>
        <end position="100"/>
    </location>
</feature>
<dbReference type="AlphaFoldDB" id="A0A0H5QGW1"/>
<keyword evidence="6" id="KW-0067">ATP-binding</keyword>
<feature type="domain" description="Protein kinase" evidence="9">
    <location>
        <begin position="377"/>
        <end position="693"/>
    </location>
</feature>
<proteinExistence type="inferred from homology"/>
<dbReference type="PANTHER" id="PTHR24058:SF103">
    <property type="entry name" value="SERINE_THREONINE-PROTEIN KINASE PRP4 HOMOLOG"/>
    <property type="match status" value="1"/>
</dbReference>
<dbReference type="InterPro" id="IPR044092">
    <property type="entry name" value="STKc_PRP4"/>
</dbReference>
<dbReference type="Pfam" id="PF00069">
    <property type="entry name" value="Pkinase"/>
    <property type="match status" value="1"/>
</dbReference>
<dbReference type="PROSITE" id="PS50011">
    <property type="entry name" value="PROTEIN_KINASE_DOM"/>
    <property type="match status" value="1"/>
</dbReference>
<dbReference type="Gene3D" id="1.10.510.10">
    <property type="entry name" value="Transferase(Phosphotransferase) domain 1"/>
    <property type="match status" value="1"/>
</dbReference>
<keyword evidence="5" id="KW-0418">Kinase</keyword>
<reference evidence="10" key="1">
    <citation type="submission" date="2015-04" db="EMBL/GenBank/DDBJ databases">
        <title>The genome sequence of the plant pathogenic Rhizarian Plasmodiophora brassicae reveals insights in its biotrophic life cycle and the origin of chitin synthesis.</title>
        <authorList>
            <person name="Schwelm A."/>
            <person name="Fogelqvist J."/>
            <person name="Knaust A."/>
            <person name="Julke S."/>
            <person name="Lilja T."/>
            <person name="Dhandapani V."/>
            <person name="Bonilla-Rosso G."/>
            <person name="Karlsson M."/>
            <person name="Shevchenko A."/>
            <person name="Choi S.R."/>
            <person name="Kim H.G."/>
            <person name="Park J.Y."/>
            <person name="Lim Y.P."/>
            <person name="Ludwig-Muller J."/>
            <person name="Dixelius C."/>
        </authorList>
    </citation>
    <scope>NUCLEOTIDE SEQUENCE</scope>
    <source>
        <tissue evidence="10">Potato root galls</tissue>
    </source>
</reference>
<keyword evidence="2" id="KW-0723">Serine/threonine-protein kinase</keyword>
<dbReference type="FunFam" id="1.10.510.10:FF:000078">
    <property type="entry name" value="Serine/threonine-protein kinase PRP4 homolog"/>
    <property type="match status" value="1"/>
</dbReference>
<dbReference type="PROSITE" id="PS00108">
    <property type="entry name" value="PROTEIN_KINASE_ST"/>
    <property type="match status" value="1"/>
</dbReference>
<feature type="region of interest" description="Disordered" evidence="8">
    <location>
        <begin position="74"/>
        <end position="208"/>
    </location>
</feature>
<accession>A0A0H5QGW1</accession>
<dbReference type="InterPro" id="IPR000719">
    <property type="entry name" value="Prot_kinase_dom"/>
</dbReference>
<dbReference type="CDD" id="cd14135">
    <property type="entry name" value="STKc_PRP4"/>
    <property type="match status" value="1"/>
</dbReference>
<dbReference type="SMART" id="SM00220">
    <property type="entry name" value="S_TKc"/>
    <property type="match status" value="1"/>
</dbReference>